<dbReference type="VEuPathDB" id="FungiDB:PDIP_71400"/>
<dbReference type="AlphaFoldDB" id="K9FEN5"/>
<feature type="compositionally biased region" description="Basic and acidic residues" evidence="1">
    <location>
        <begin position="1"/>
        <end position="10"/>
    </location>
</feature>
<reference evidence="3" key="1">
    <citation type="journal article" date="2012" name="BMC Genomics">
        <title>Genome sequence of the necrotrophic fungus Penicillium digitatum, the main postharvest pathogen of citrus.</title>
        <authorList>
            <person name="Marcet-Houben M."/>
            <person name="Ballester A.-R."/>
            <person name="de la Fuente B."/>
            <person name="Harries E."/>
            <person name="Marcos J.F."/>
            <person name="Gonzalez-Candelas L."/>
            <person name="Gabaldon T."/>
        </authorList>
    </citation>
    <scope>NUCLEOTIDE SEQUENCE [LARGE SCALE GENOMIC DNA]</scope>
    <source>
        <strain evidence="3">Pd1 / CECT 20795</strain>
    </source>
</reference>
<organism evidence="2 3">
    <name type="scientific">Penicillium digitatum (strain Pd1 / CECT 20795)</name>
    <name type="common">Green mold</name>
    <dbReference type="NCBI Taxonomy" id="1170230"/>
    <lineage>
        <taxon>Eukaryota</taxon>
        <taxon>Fungi</taxon>
        <taxon>Dikarya</taxon>
        <taxon>Ascomycota</taxon>
        <taxon>Pezizomycotina</taxon>
        <taxon>Eurotiomycetes</taxon>
        <taxon>Eurotiomycetidae</taxon>
        <taxon>Eurotiales</taxon>
        <taxon>Aspergillaceae</taxon>
        <taxon>Penicillium</taxon>
    </lineage>
</organism>
<feature type="region of interest" description="Disordered" evidence="1">
    <location>
        <begin position="1"/>
        <end position="40"/>
    </location>
</feature>
<dbReference type="KEGG" id="pdp:PDIP_71400"/>
<evidence type="ECO:0000256" key="1">
    <source>
        <dbReference type="SAM" id="MobiDB-lite"/>
    </source>
</evidence>
<comment type="caution">
    <text evidence="2">The sequence shown here is derived from an EMBL/GenBank/DDBJ whole genome shotgun (WGS) entry which is preliminary data.</text>
</comment>
<name>K9FEN5_PEND1</name>
<gene>
    <name evidence="2" type="ORF">PDIP_71400</name>
</gene>
<proteinExistence type="predicted"/>
<dbReference type="Proteomes" id="UP000009886">
    <property type="component" value="Unassembled WGS sequence"/>
</dbReference>
<feature type="compositionally biased region" description="Polar residues" evidence="1">
    <location>
        <begin position="11"/>
        <end position="25"/>
    </location>
</feature>
<sequence>MRLRRLECRRTVTQPVDQTLGSPQDWQRGGRGGKRGREKV</sequence>
<feature type="compositionally biased region" description="Basic residues" evidence="1">
    <location>
        <begin position="31"/>
        <end position="40"/>
    </location>
</feature>
<evidence type="ECO:0000313" key="2">
    <source>
        <dbReference type="EMBL" id="EKV07860.1"/>
    </source>
</evidence>
<dbReference type="HOGENOM" id="CLU_3299566_0_0_1"/>
<protein>
    <submittedName>
        <fullName evidence="2">Uncharacterized protein</fullName>
    </submittedName>
</protein>
<dbReference type="EMBL" id="AKCU01000451">
    <property type="protein sequence ID" value="EKV07860.1"/>
    <property type="molecule type" value="Genomic_DNA"/>
</dbReference>
<accession>K9FEN5</accession>
<evidence type="ECO:0000313" key="3">
    <source>
        <dbReference type="Proteomes" id="UP000009886"/>
    </source>
</evidence>